<dbReference type="InterPro" id="IPR035530">
    <property type="entry name" value="PBSX_XtrA"/>
</dbReference>
<reference evidence="1" key="1">
    <citation type="journal article" date="2021" name="PeerJ">
        <title>Extensive microbial diversity within the chicken gut microbiome revealed by metagenomics and culture.</title>
        <authorList>
            <person name="Gilroy R."/>
            <person name="Ravi A."/>
            <person name="Getino M."/>
            <person name="Pursley I."/>
            <person name="Horton D.L."/>
            <person name="Alikhan N.F."/>
            <person name="Baker D."/>
            <person name="Gharbi K."/>
            <person name="Hall N."/>
            <person name="Watson M."/>
            <person name="Adriaenssens E.M."/>
            <person name="Foster-Nyarko E."/>
            <person name="Jarju S."/>
            <person name="Secka A."/>
            <person name="Antonio M."/>
            <person name="Oren A."/>
            <person name="Chaudhuri R.R."/>
            <person name="La Ragione R."/>
            <person name="Hildebrand F."/>
            <person name="Pallen M.J."/>
        </authorList>
    </citation>
    <scope>NUCLEOTIDE SEQUENCE</scope>
    <source>
        <strain evidence="1">CHK171-7178</strain>
    </source>
</reference>
<dbReference type="Pfam" id="PF17356">
    <property type="entry name" value="PBSX_XtrA"/>
    <property type="match status" value="1"/>
</dbReference>
<accession>A0A921KBK4</accession>
<proteinExistence type="predicted"/>
<reference evidence="1" key="2">
    <citation type="submission" date="2021-09" db="EMBL/GenBank/DDBJ databases">
        <authorList>
            <person name="Gilroy R."/>
        </authorList>
    </citation>
    <scope>NUCLEOTIDE SEQUENCE</scope>
    <source>
        <strain evidence="1">CHK171-7178</strain>
    </source>
</reference>
<dbReference type="AlphaFoldDB" id="A0A921KBK4"/>
<gene>
    <name evidence="1" type="ORF">K8V56_03220</name>
</gene>
<dbReference type="Proteomes" id="UP000698173">
    <property type="component" value="Unassembled WGS sequence"/>
</dbReference>
<evidence type="ECO:0000313" key="1">
    <source>
        <dbReference type="EMBL" id="HJF30775.1"/>
    </source>
</evidence>
<dbReference type="EMBL" id="DYWT01000054">
    <property type="protein sequence ID" value="HJF30775.1"/>
    <property type="molecule type" value="Genomic_DNA"/>
</dbReference>
<evidence type="ECO:0000313" key="2">
    <source>
        <dbReference type="Proteomes" id="UP000698173"/>
    </source>
</evidence>
<organism evidence="1 2">
    <name type="scientific">Sporosarcina psychrophila</name>
    <name type="common">Bacillus psychrophilus</name>
    <dbReference type="NCBI Taxonomy" id="1476"/>
    <lineage>
        <taxon>Bacteria</taxon>
        <taxon>Bacillati</taxon>
        <taxon>Bacillota</taxon>
        <taxon>Bacilli</taxon>
        <taxon>Bacillales</taxon>
        <taxon>Caryophanaceae</taxon>
        <taxon>Sporosarcina</taxon>
    </lineage>
</organism>
<protein>
    <submittedName>
        <fullName evidence="1">XtrA/YqaO family protein</fullName>
    </submittedName>
</protein>
<comment type="caution">
    <text evidence="1">The sequence shown here is derived from an EMBL/GenBank/DDBJ whole genome shotgun (WGS) entry which is preliminary data.</text>
</comment>
<name>A0A921KBK4_SPOPS</name>
<sequence>MRMKELQMSSNGVLNFDTKELSGSCVIVISDGKVKISELPPYADTIIKTYKGIVTCVNWDEGSYFE</sequence>